<dbReference type="EMBL" id="JACEIK010002554">
    <property type="protein sequence ID" value="MCD9637766.1"/>
    <property type="molecule type" value="Genomic_DNA"/>
</dbReference>
<evidence type="ECO:0000313" key="2">
    <source>
        <dbReference type="Proteomes" id="UP000823775"/>
    </source>
</evidence>
<gene>
    <name evidence="1" type="ORF">HAX54_021235</name>
</gene>
<feature type="non-terminal residue" evidence="1">
    <location>
        <position position="1"/>
    </location>
</feature>
<proteinExistence type="predicted"/>
<name>A0ABS8USD3_DATST</name>
<dbReference type="Proteomes" id="UP000823775">
    <property type="component" value="Unassembled WGS sequence"/>
</dbReference>
<sequence length="59" mass="6153">ILDRGKSQGSKSGAYDLDLQNIGPNLQRAGDLVFYLRNTNADLHHACGNAVPSSAALGA</sequence>
<protein>
    <submittedName>
        <fullName evidence="1">Uncharacterized protein</fullName>
    </submittedName>
</protein>
<keyword evidence="2" id="KW-1185">Reference proteome</keyword>
<evidence type="ECO:0000313" key="1">
    <source>
        <dbReference type="EMBL" id="MCD9637766.1"/>
    </source>
</evidence>
<accession>A0ABS8USD3</accession>
<reference evidence="1 2" key="1">
    <citation type="journal article" date="2021" name="BMC Genomics">
        <title>Datura genome reveals duplications of psychoactive alkaloid biosynthetic genes and high mutation rate following tissue culture.</title>
        <authorList>
            <person name="Rajewski A."/>
            <person name="Carter-House D."/>
            <person name="Stajich J."/>
            <person name="Litt A."/>
        </authorList>
    </citation>
    <scope>NUCLEOTIDE SEQUENCE [LARGE SCALE GENOMIC DNA]</scope>
    <source>
        <strain evidence="1">AR-01</strain>
    </source>
</reference>
<comment type="caution">
    <text evidence="1">The sequence shown here is derived from an EMBL/GenBank/DDBJ whole genome shotgun (WGS) entry which is preliminary data.</text>
</comment>
<organism evidence="1 2">
    <name type="scientific">Datura stramonium</name>
    <name type="common">Jimsonweed</name>
    <name type="synonym">Common thornapple</name>
    <dbReference type="NCBI Taxonomy" id="4076"/>
    <lineage>
        <taxon>Eukaryota</taxon>
        <taxon>Viridiplantae</taxon>
        <taxon>Streptophyta</taxon>
        <taxon>Embryophyta</taxon>
        <taxon>Tracheophyta</taxon>
        <taxon>Spermatophyta</taxon>
        <taxon>Magnoliopsida</taxon>
        <taxon>eudicotyledons</taxon>
        <taxon>Gunneridae</taxon>
        <taxon>Pentapetalae</taxon>
        <taxon>asterids</taxon>
        <taxon>lamiids</taxon>
        <taxon>Solanales</taxon>
        <taxon>Solanaceae</taxon>
        <taxon>Solanoideae</taxon>
        <taxon>Datureae</taxon>
        <taxon>Datura</taxon>
    </lineage>
</organism>